<sequence>MQNVCHDGRETTYRRTDFGNDAPPVVYVHGSGGSHEVWVHQYGRRENVRPAVALDLSGHGESDDIDTDPGRETLDAYADDVYAVAREVDAGVLVGNSLGGAVVLHLLIERDIEPEAVVLCGTGAKLGVTDELRDLLRDDLEGVAEFLHGADMLFHDASEDDRQASKASLHEAGREVIHRDFMSCAAFDVRQQLDTVEVPCLAITGEHDQLTPTSFHSYLAEKIPTCEQMTVADAAHLSMLEQPERWNNSVNSFLTSV</sequence>
<organism evidence="3 4">
    <name type="scientific">Halocatena marina</name>
    <dbReference type="NCBI Taxonomy" id="2934937"/>
    <lineage>
        <taxon>Archaea</taxon>
        <taxon>Methanobacteriati</taxon>
        <taxon>Methanobacteriota</taxon>
        <taxon>Stenosarchaea group</taxon>
        <taxon>Halobacteria</taxon>
        <taxon>Halobacteriales</taxon>
        <taxon>Natronomonadaceae</taxon>
        <taxon>Halocatena</taxon>
    </lineage>
</organism>
<dbReference type="PRINTS" id="PR00111">
    <property type="entry name" value="ABHYDROLASE"/>
</dbReference>
<keyword evidence="1 3" id="KW-0378">Hydrolase</keyword>
<evidence type="ECO:0000313" key="4">
    <source>
        <dbReference type="Proteomes" id="UP001596417"/>
    </source>
</evidence>
<dbReference type="GeneID" id="76198411"/>
<evidence type="ECO:0000259" key="2">
    <source>
        <dbReference type="Pfam" id="PF12697"/>
    </source>
</evidence>
<evidence type="ECO:0000313" key="3">
    <source>
        <dbReference type="EMBL" id="MFC7188847.1"/>
    </source>
</evidence>
<dbReference type="Proteomes" id="UP001596417">
    <property type="component" value="Unassembled WGS sequence"/>
</dbReference>
<dbReference type="RefSeq" id="WP_264555253.1">
    <property type="nucleotide sequence ID" value="NZ_CP109979.1"/>
</dbReference>
<dbReference type="PANTHER" id="PTHR43798">
    <property type="entry name" value="MONOACYLGLYCEROL LIPASE"/>
    <property type="match status" value="1"/>
</dbReference>
<dbReference type="InterPro" id="IPR029058">
    <property type="entry name" value="AB_hydrolase_fold"/>
</dbReference>
<dbReference type="SUPFAM" id="SSF53474">
    <property type="entry name" value="alpha/beta-Hydrolases"/>
    <property type="match status" value="1"/>
</dbReference>
<feature type="domain" description="AB hydrolase-1" evidence="2">
    <location>
        <begin position="25"/>
        <end position="245"/>
    </location>
</feature>
<keyword evidence="4" id="KW-1185">Reference proteome</keyword>
<dbReference type="EMBL" id="JBHTAX010000001">
    <property type="protein sequence ID" value="MFC7188847.1"/>
    <property type="molecule type" value="Genomic_DNA"/>
</dbReference>
<dbReference type="PANTHER" id="PTHR43798:SF31">
    <property type="entry name" value="AB HYDROLASE SUPERFAMILY PROTEIN YCLE"/>
    <property type="match status" value="1"/>
</dbReference>
<dbReference type="GO" id="GO:0016787">
    <property type="term" value="F:hydrolase activity"/>
    <property type="evidence" value="ECO:0007669"/>
    <property type="project" value="UniProtKB-KW"/>
</dbReference>
<dbReference type="InterPro" id="IPR050266">
    <property type="entry name" value="AB_hydrolase_sf"/>
</dbReference>
<proteinExistence type="predicted"/>
<comment type="caution">
    <text evidence="3">The sequence shown here is derived from an EMBL/GenBank/DDBJ whole genome shotgun (WGS) entry which is preliminary data.</text>
</comment>
<protein>
    <submittedName>
        <fullName evidence="3">Alpha/beta fold hydrolase</fullName>
    </submittedName>
</protein>
<evidence type="ECO:0000256" key="1">
    <source>
        <dbReference type="ARBA" id="ARBA00022801"/>
    </source>
</evidence>
<name>A0ABD5YJX9_9EURY</name>
<reference evidence="3 4" key="1">
    <citation type="journal article" date="2019" name="Int. J. Syst. Evol. Microbiol.">
        <title>The Global Catalogue of Microorganisms (GCM) 10K type strain sequencing project: providing services to taxonomists for standard genome sequencing and annotation.</title>
        <authorList>
            <consortium name="The Broad Institute Genomics Platform"/>
            <consortium name="The Broad Institute Genome Sequencing Center for Infectious Disease"/>
            <person name="Wu L."/>
            <person name="Ma J."/>
        </authorList>
    </citation>
    <scope>NUCLEOTIDE SEQUENCE [LARGE SCALE GENOMIC DNA]</scope>
    <source>
        <strain evidence="3 4">RDMS1</strain>
    </source>
</reference>
<dbReference type="AlphaFoldDB" id="A0ABD5YJX9"/>
<dbReference type="InterPro" id="IPR000073">
    <property type="entry name" value="AB_hydrolase_1"/>
</dbReference>
<dbReference type="Gene3D" id="3.40.50.1820">
    <property type="entry name" value="alpha/beta hydrolase"/>
    <property type="match status" value="1"/>
</dbReference>
<gene>
    <name evidence="3" type="ORF">ACFQL7_02630</name>
</gene>
<dbReference type="Pfam" id="PF12697">
    <property type="entry name" value="Abhydrolase_6"/>
    <property type="match status" value="1"/>
</dbReference>
<accession>A0ABD5YJX9</accession>